<dbReference type="AlphaFoldDB" id="A0A6F9DH31"/>
<feature type="chain" id="PRO_5026338401" evidence="3">
    <location>
        <begin position="27"/>
        <end position="575"/>
    </location>
</feature>
<keyword evidence="2" id="KW-0812">Transmembrane</keyword>
<protein>
    <submittedName>
        <fullName evidence="4">Uncharacterized protein LOC100183125</fullName>
    </submittedName>
</protein>
<feature type="compositionally biased region" description="Polar residues" evidence="1">
    <location>
        <begin position="438"/>
        <end position="448"/>
    </location>
</feature>
<feature type="region of interest" description="Disordered" evidence="1">
    <location>
        <begin position="438"/>
        <end position="473"/>
    </location>
</feature>
<dbReference type="SUPFAM" id="SSF49265">
    <property type="entry name" value="Fibronectin type III"/>
    <property type="match status" value="1"/>
</dbReference>
<organism evidence="4">
    <name type="scientific">Phallusia mammillata</name>
    <dbReference type="NCBI Taxonomy" id="59560"/>
    <lineage>
        <taxon>Eukaryota</taxon>
        <taxon>Metazoa</taxon>
        <taxon>Chordata</taxon>
        <taxon>Tunicata</taxon>
        <taxon>Ascidiacea</taxon>
        <taxon>Phlebobranchia</taxon>
        <taxon>Ascidiidae</taxon>
        <taxon>Phallusia</taxon>
    </lineage>
</organism>
<evidence type="ECO:0000256" key="2">
    <source>
        <dbReference type="SAM" id="Phobius"/>
    </source>
</evidence>
<keyword evidence="3" id="KW-0732">Signal</keyword>
<evidence type="ECO:0000313" key="4">
    <source>
        <dbReference type="EMBL" id="CAB3262774.1"/>
    </source>
</evidence>
<evidence type="ECO:0000256" key="1">
    <source>
        <dbReference type="SAM" id="MobiDB-lite"/>
    </source>
</evidence>
<dbReference type="EMBL" id="LR786912">
    <property type="protein sequence ID" value="CAB3262774.1"/>
    <property type="molecule type" value="mRNA"/>
</dbReference>
<name>A0A6F9DH31_9ASCI</name>
<feature type="compositionally biased region" description="Basic and acidic residues" evidence="1">
    <location>
        <begin position="462"/>
        <end position="473"/>
    </location>
</feature>
<proteinExistence type="evidence at transcript level"/>
<reference evidence="4" key="1">
    <citation type="submission" date="2020-04" db="EMBL/GenBank/DDBJ databases">
        <authorList>
            <person name="Neveu A P."/>
        </authorList>
    </citation>
    <scope>NUCLEOTIDE SEQUENCE</scope>
    <source>
        <tissue evidence="4">Whole embryo</tissue>
    </source>
</reference>
<dbReference type="Gene3D" id="2.10.25.10">
    <property type="entry name" value="Laminin"/>
    <property type="match status" value="1"/>
</dbReference>
<keyword evidence="2" id="KW-1133">Transmembrane helix</keyword>
<keyword evidence="2" id="KW-0472">Membrane</keyword>
<feature type="transmembrane region" description="Helical" evidence="2">
    <location>
        <begin position="513"/>
        <end position="535"/>
    </location>
</feature>
<sequence>MVALQCRVVWNCLWILYFFNTNVCIGLSNCLHDLSKSNLEVRNLNYKHEPRIQNTNGNTNVELMIDISWTFTPSEDRPIDGFLFHLQSLESSPPSSDFLPTNACVPPGNQWWISGRKATSCVDKPSCLKPSSTSCVCEKECFSTSNNCTHEIVKISDNVGSAKTVNAEIRSLKFHVKYFRKYVFLLVPYDRFGVGNMSNPNSILTIQPIGDCESLLQKSGFSRPRESISDTCCRNKGDNLLYRSRSVTVTQPRLDLTTGQYSMMITWLPPIADATDRYYDVLIERVDGTQDGMEQVEDWEEKKRSRTQSDSLLECDTSENIFVGKILYLLPGTEYYVDVYTIYEDEEVCEPYEECTATAYFTTPHIPPNPCVGHACVENAICTAAGSRSRPLVQCRCRPGFFGDGKNRTTWGHGTGCSFVGSNFTDTGYELRDQVLTSDNQPKLTSPATGLRLEAPLGSGSEQDKDGNTNKKTDATTVDALSSIENDNLTSQLSAPATDCTSQIDCVISENKYVILAVGGVVALGLIILLVVICCKYKAAGKKLNPSKSRLPSSSKCGRDDFEILDMRQVHHVTT</sequence>
<feature type="signal peptide" evidence="3">
    <location>
        <begin position="1"/>
        <end position="26"/>
    </location>
</feature>
<accession>A0A6F9DH31</accession>
<evidence type="ECO:0000256" key="3">
    <source>
        <dbReference type="SAM" id="SignalP"/>
    </source>
</evidence>
<dbReference type="InterPro" id="IPR036116">
    <property type="entry name" value="FN3_sf"/>
</dbReference>
<gene>
    <name evidence="4" type="primary">LOC100183125-001</name>
</gene>